<protein>
    <submittedName>
        <fullName evidence="2">Alpha/beta hydrolase</fullName>
    </submittedName>
</protein>
<organism evidence="2 3">
    <name type="scientific">Trebonia kvetii</name>
    <dbReference type="NCBI Taxonomy" id="2480626"/>
    <lineage>
        <taxon>Bacteria</taxon>
        <taxon>Bacillati</taxon>
        <taxon>Actinomycetota</taxon>
        <taxon>Actinomycetes</taxon>
        <taxon>Streptosporangiales</taxon>
        <taxon>Treboniaceae</taxon>
        <taxon>Trebonia</taxon>
    </lineage>
</organism>
<dbReference type="Proteomes" id="UP000460272">
    <property type="component" value="Unassembled WGS sequence"/>
</dbReference>
<feature type="domain" description="AB hydrolase-1" evidence="1">
    <location>
        <begin position="4"/>
        <end position="219"/>
    </location>
</feature>
<keyword evidence="3" id="KW-1185">Reference proteome</keyword>
<sequence>MATFVLIHGASDTSWYWHLTEPELRALGHDTVAPDLPCDNRNATLDDYAGAVAEAAAGQPDLVIVGQSYGAYTATLAASRLPARLLVLLAGMIPASGESPAQWWDNTGSREAVAEQAKLDGGKTGNDDPFVCYYNGVPRPLAEEALRRGGRGESAVVWDTPFPLDAWPDVPTRFILCADDRCFRAAFMRRQARQRLGLVADEIPGCHCVALSHPRELAALLVSYLR</sequence>
<gene>
    <name evidence="2" type="ORF">EAS64_05700</name>
</gene>
<accession>A0A6P2CA92</accession>
<evidence type="ECO:0000313" key="3">
    <source>
        <dbReference type="Proteomes" id="UP000460272"/>
    </source>
</evidence>
<dbReference type="RefSeq" id="WP_145851597.1">
    <property type="nucleotide sequence ID" value="NZ_RPFW01000001.1"/>
</dbReference>
<comment type="caution">
    <text evidence="2">The sequence shown here is derived from an EMBL/GenBank/DDBJ whole genome shotgun (WGS) entry which is preliminary data.</text>
</comment>
<dbReference type="PANTHER" id="PTHR37017">
    <property type="entry name" value="AB HYDROLASE-1 DOMAIN-CONTAINING PROTEIN-RELATED"/>
    <property type="match status" value="1"/>
</dbReference>
<dbReference type="InterPro" id="IPR000073">
    <property type="entry name" value="AB_hydrolase_1"/>
</dbReference>
<keyword evidence="2" id="KW-0378">Hydrolase</keyword>
<proteinExistence type="predicted"/>
<dbReference type="GO" id="GO:0016787">
    <property type="term" value="F:hydrolase activity"/>
    <property type="evidence" value="ECO:0007669"/>
    <property type="project" value="UniProtKB-KW"/>
</dbReference>
<dbReference type="SUPFAM" id="SSF53474">
    <property type="entry name" value="alpha/beta-Hydrolases"/>
    <property type="match status" value="1"/>
</dbReference>
<dbReference type="Gene3D" id="3.40.50.1820">
    <property type="entry name" value="alpha/beta hydrolase"/>
    <property type="match status" value="1"/>
</dbReference>
<reference evidence="2 3" key="1">
    <citation type="submission" date="2018-11" db="EMBL/GenBank/DDBJ databases">
        <title>Trebonia kvetii gen.nov., sp.nov., a novel acidophilic actinobacterium, and proposal of the new actinobacterial family Treboniaceae fam. nov.</title>
        <authorList>
            <person name="Rapoport D."/>
            <person name="Sagova-Mareckova M."/>
            <person name="Sedlacek I."/>
            <person name="Provaznik J."/>
            <person name="Kralova S."/>
            <person name="Pavlinic D."/>
            <person name="Benes V."/>
            <person name="Kopecky J."/>
        </authorList>
    </citation>
    <scope>NUCLEOTIDE SEQUENCE [LARGE SCALE GENOMIC DNA]</scope>
    <source>
        <strain evidence="2 3">15Tr583</strain>
    </source>
</reference>
<dbReference type="PANTHER" id="PTHR37017:SF11">
    <property type="entry name" value="ESTERASE_LIPASE_THIOESTERASE DOMAIN-CONTAINING PROTEIN"/>
    <property type="match status" value="1"/>
</dbReference>
<dbReference type="OrthoDB" id="9773549at2"/>
<dbReference type="Pfam" id="PF12697">
    <property type="entry name" value="Abhydrolase_6"/>
    <property type="match status" value="1"/>
</dbReference>
<dbReference type="InterPro" id="IPR052897">
    <property type="entry name" value="Sec-Metab_Biosynth_Hydrolase"/>
</dbReference>
<evidence type="ECO:0000259" key="1">
    <source>
        <dbReference type="Pfam" id="PF12697"/>
    </source>
</evidence>
<dbReference type="EMBL" id="RPFW01000001">
    <property type="protein sequence ID" value="TVZ06841.1"/>
    <property type="molecule type" value="Genomic_DNA"/>
</dbReference>
<evidence type="ECO:0000313" key="2">
    <source>
        <dbReference type="EMBL" id="TVZ06841.1"/>
    </source>
</evidence>
<name>A0A6P2CA92_9ACTN</name>
<dbReference type="AlphaFoldDB" id="A0A6P2CA92"/>
<dbReference type="InterPro" id="IPR029058">
    <property type="entry name" value="AB_hydrolase_fold"/>
</dbReference>